<keyword evidence="2" id="KW-1185">Reference proteome</keyword>
<organism evidence="2 3">
    <name type="scientific">Orycteropus afer afer</name>
    <dbReference type="NCBI Taxonomy" id="1230840"/>
    <lineage>
        <taxon>Eukaryota</taxon>
        <taxon>Metazoa</taxon>
        <taxon>Chordata</taxon>
        <taxon>Craniata</taxon>
        <taxon>Vertebrata</taxon>
        <taxon>Euteleostomi</taxon>
        <taxon>Mammalia</taxon>
        <taxon>Eutheria</taxon>
        <taxon>Afrotheria</taxon>
        <taxon>Tubulidentata</taxon>
        <taxon>Orycteropodidae</taxon>
        <taxon>Orycteropus</taxon>
    </lineage>
</organism>
<feature type="compositionally biased region" description="Basic residues" evidence="1">
    <location>
        <begin position="84"/>
        <end position="93"/>
    </location>
</feature>
<dbReference type="AlphaFoldDB" id="A0A8B6ZKF6"/>
<accession>A0A8B6ZKF6</accession>
<dbReference type="OrthoDB" id="9451724at2759"/>
<protein>
    <submittedName>
        <fullName evidence="3">Testis-specific H1 histone</fullName>
    </submittedName>
</protein>
<feature type="region of interest" description="Disordered" evidence="1">
    <location>
        <begin position="84"/>
        <end position="217"/>
    </location>
</feature>
<reference evidence="3" key="1">
    <citation type="submission" date="2025-08" db="UniProtKB">
        <authorList>
            <consortium name="RefSeq"/>
        </authorList>
    </citation>
    <scope>IDENTIFICATION</scope>
</reference>
<feature type="compositionally biased region" description="Basic and acidic residues" evidence="1">
    <location>
        <begin position="123"/>
        <end position="138"/>
    </location>
</feature>
<sequence>MLRGPPRGVPPSVLKVSHLLLQAISTHRGLTLSALKKELRDAGYEMRRKSGHCLGKKSRPEIKGMFLRVSGSDASGYFRVWKIPRSKRKPGHQRLKESSRSPRRIPRRPGSPPRRRPCRKGAKAKEIRKPSTKVDLRMRKLVSRAKGLLHPRAKEKTRPKVKENGRPRTVKEQLRSRTREDKRLNSKAREEKVKNSEKSVKRTIQKLANIGQNRPDL</sequence>
<evidence type="ECO:0000313" key="2">
    <source>
        <dbReference type="Proteomes" id="UP000694850"/>
    </source>
</evidence>
<proteinExistence type="predicted"/>
<feature type="compositionally biased region" description="Basic and acidic residues" evidence="1">
    <location>
        <begin position="152"/>
        <end position="200"/>
    </location>
</feature>
<feature type="compositionally biased region" description="Basic residues" evidence="1">
    <location>
        <begin position="101"/>
        <end position="122"/>
    </location>
</feature>
<dbReference type="RefSeq" id="XP_007936170.1">
    <property type="nucleotide sequence ID" value="XM_007937979.1"/>
</dbReference>
<evidence type="ECO:0000256" key="1">
    <source>
        <dbReference type="SAM" id="MobiDB-lite"/>
    </source>
</evidence>
<feature type="compositionally biased region" description="Basic residues" evidence="1">
    <location>
        <begin position="139"/>
        <end position="151"/>
    </location>
</feature>
<dbReference type="Proteomes" id="UP000694850">
    <property type="component" value="Unplaced"/>
</dbReference>
<gene>
    <name evidence="3" type="primary">LOC103194573</name>
</gene>
<evidence type="ECO:0000313" key="3">
    <source>
        <dbReference type="RefSeq" id="XP_007936170.1"/>
    </source>
</evidence>
<dbReference type="GeneID" id="103194573"/>
<name>A0A8B6ZKF6_ORYAF</name>